<organism evidence="4 5">
    <name type="scientific">Luteolibacter rhizosphaerae</name>
    <dbReference type="NCBI Taxonomy" id="2989719"/>
    <lineage>
        <taxon>Bacteria</taxon>
        <taxon>Pseudomonadati</taxon>
        <taxon>Verrucomicrobiota</taxon>
        <taxon>Verrucomicrobiia</taxon>
        <taxon>Verrucomicrobiales</taxon>
        <taxon>Verrucomicrobiaceae</taxon>
        <taxon>Luteolibacter</taxon>
    </lineage>
</organism>
<evidence type="ECO:0000256" key="1">
    <source>
        <dbReference type="ARBA" id="ARBA00022679"/>
    </source>
</evidence>
<dbReference type="SUPFAM" id="SSF53448">
    <property type="entry name" value="Nucleotide-diphospho-sugar transferases"/>
    <property type="match status" value="1"/>
</dbReference>
<dbReference type="InterPro" id="IPR034683">
    <property type="entry name" value="IspD/TarI"/>
</dbReference>
<dbReference type="Gene3D" id="3.90.550.10">
    <property type="entry name" value="Spore Coat Polysaccharide Biosynthesis Protein SpsA, Chain A"/>
    <property type="match status" value="1"/>
</dbReference>
<dbReference type="InterPro" id="IPR029044">
    <property type="entry name" value="Nucleotide-diphossugar_trans"/>
</dbReference>
<comment type="catalytic activity">
    <reaction evidence="3">
        <text>2-C-methyl-D-erythritol 4-phosphate + CTP + H(+) = 4-CDP-2-C-methyl-D-erythritol + diphosphate</text>
        <dbReference type="Rhea" id="RHEA:13429"/>
        <dbReference type="ChEBI" id="CHEBI:15378"/>
        <dbReference type="ChEBI" id="CHEBI:33019"/>
        <dbReference type="ChEBI" id="CHEBI:37563"/>
        <dbReference type="ChEBI" id="CHEBI:57823"/>
        <dbReference type="ChEBI" id="CHEBI:58262"/>
        <dbReference type="EC" id="2.7.7.60"/>
    </reaction>
</comment>
<comment type="pathway">
    <text evidence="3">Isoprenoid biosynthesis; isopentenyl diphosphate biosynthesis via DXP pathway; isopentenyl diphosphate from 1-deoxy-D-xylulose 5-phosphate: step 2/6.</text>
</comment>
<dbReference type="EC" id="2.7.7.60" evidence="3"/>
<dbReference type="HAMAP" id="MF_00108">
    <property type="entry name" value="IspD"/>
    <property type="match status" value="1"/>
</dbReference>
<dbReference type="InterPro" id="IPR001228">
    <property type="entry name" value="IspD"/>
</dbReference>
<dbReference type="InterPro" id="IPR050088">
    <property type="entry name" value="IspD/TarI_cytidylyltransf_bact"/>
</dbReference>
<feature type="site" description="Positions MEP for the nucleophilic attack" evidence="3">
    <location>
        <position position="201"/>
    </location>
</feature>
<feature type="site" description="Positions MEP for the nucleophilic attack" evidence="3">
    <location>
        <position position="145"/>
    </location>
</feature>
<evidence type="ECO:0000256" key="2">
    <source>
        <dbReference type="ARBA" id="ARBA00022695"/>
    </source>
</evidence>
<dbReference type="PANTHER" id="PTHR32125">
    <property type="entry name" value="2-C-METHYL-D-ERYTHRITOL 4-PHOSPHATE CYTIDYLYLTRANSFERASE, CHLOROPLASTIC"/>
    <property type="match status" value="1"/>
</dbReference>
<feature type="site" description="Transition state stabilizer" evidence="3">
    <location>
        <position position="15"/>
    </location>
</feature>
<dbReference type="RefSeq" id="WP_264513571.1">
    <property type="nucleotide sequence ID" value="NZ_JAPDDR010000005.1"/>
</dbReference>
<comment type="caution">
    <text evidence="4">The sequence shown here is derived from an EMBL/GenBank/DDBJ whole genome shotgun (WGS) entry which is preliminary data.</text>
</comment>
<dbReference type="CDD" id="cd02516">
    <property type="entry name" value="CDP-ME_synthetase"/>
    <property type="match status" value="1"/>
</dbReference>
<evidence type="ECO:0000313" key="5">
    <source>
        <dbReference type="Proteomes" id="UP001165653"/>
    </source>
</evidence>
<dbReference type="Proteomes" id="UP001165653">
    <property type="component" value="Unassembled WGS sequence"/>
</dbReference>
<feature type="site" description="Transition state stabilizer" evidence="3">
    <location>
        <position position="20"/>
    </location>
</feature>
<dbReference type="EMBL" id="JAPDDR010000005">
    <property type="protein sequence ID" value="MCW1914066.1"/>
    <property type="molecule type" value="Genomic_DNA"/>
</dbReference>
<comment type="function">
    <text evidence="3">Catalyzes the formation of 4-diphosphocytidyl-2-C-methyl-D-erythritol from CTP and 2-C-methyl-D-erythritol 4-phosphate (MEP).</text>
</comment>
<evidence type="ECO:0000256" key="3">
    <source>
        <dbReference type="HAMAP-Rule" id="MF_00108"/>
    </source>
</evidence>
<name>A0ABT3G2K0_9BACT</name>
<dbReference type="NCBIfam" id="TIGR00453">
    <property type="entry name" value="ispD"/>
    <property type="match status" value="1"/>
</dbReference>
<proteinExistence type="inferred from homology"/>
<dbReference type="GO" id="GO:0050518">
    <property type="term" value="F:2-C-methyl-D-erythritol 4-phosphate cytidylyltransferase activity"/>
    <property type="evidence" value="ECO:0007669"/>
    <property type="project" value="UniProtKB-EC"/>
</dbReference>
<accession>A0ABT3G2K0</accession>
<dbReference type="Pfam" id="PF01128">
    <property type="entry name" value="IspD"/>
    <property type="match status" value="1"/>
</dbReference>
<keyword evidence="5" id="KW-1185">Reference proteome</keyword>
<comment type="similarity">
    <text evidence="3">Belongs to the IspD/TarI cytidylyltransferase family. IspD subfamily.</text>
</comment>
<keyword evidence="1 3" id="KW-0808">Transferase</keyword>
<sequence>MRCAAIIVAAGSSRRMGFDKLAAEIRGSSVLRRSVDAFMATEGITRVIVVAPEDRFASLGSDFPKPLLRMDGGKERQNSVENGLSLVMEELVAVHDGARPLVKPETIAACILAAREHGAATLARQVTETIKRSDADAFSRESVSRENLWFMETPQIFRSDLLREAYAEVSKRELVVTDEVSAVETIGIPVKLIASPSPNLKITVPADIELAEALLK</sequence>
<evidence type="ECO:0000313" key="4">
    <source>
        <dbReference type="EMBL" id="MCW1914066.1"/>
    </source>
</evidence>
<keyword evidence="3" id="KW-0414">Isoprene biosynthesis</keyword>
<protein>
    <recommendedName>
        <fullName evidence="3">2-C-methyl-D-erythritol 4-phosphate cytidylyltransferase</fullName>
        <ecNumber evidence="3">2.7.7.60</ecNumber>
    </recommendedName>
    <alternativeName>
        <fullName evidence="3">4-diphosphocytidyl-2C-methyl-D-erythritol synthase</fullName>
    </alternativeName>
    <alternativeName>
        <fullName evidence="3">MEP cytidylyltransferase</fullName>
        <shortName evidence="3">MCT</shortName>
    </alternativeName>
</protein>
<reference evidence="4" key="1">
    <citation type="submission" date="2022-10" db="EMBL/GenBank/DDBJ databases">
        <title>Luteolibacter sp. GHJ8, whole genome shotgun sequencing project.</title>
        <authorList>
            <person name="Zhao G."/>
            <person name="Shen L."/>
        </authorList>
    </citation>
    <scope>NUCLEOTIDE SEQUENCE</scope>
    <source>
        <strain evidence="4">GHJ8</strain>
    </source>
</reference>
<keyword evidence="2 3" id="KW-0548">Nucleotidyltransferase</keyword>
<gene>
    <name evidence="3 4" type="primary">ispD</name>
    <name evidence="4" type="ORF">OJ996_10800</name>
</gene>
<dbReference type="PANTHER" id="PTHR32125:SF4">
    <property type="entry name" value="2-C-METHYL-D-ERYTHRITOL 4-PHOSPHATE CYTIDYLYLTRANSFERASE, CHLOROPLASTIC"/>
    <property type="match status" value="1"/>
</dbReference>